<feature type="region of interest" description="Disordered" evidence="1">
    <location>
        <begin position="145"/>
        <end position="179"/>
    </location>
</feature>
<keyword evidence="4" id="KW-1185">Reference proteome</keyword>
<keyword evidence="2" id="KW-0472">Membrane</keyword>
<evidence type="ECO:0000256" key="1">
    <source>
        <dbReference type="SAM" id="MobiDB-lite"/>
    </source>
</evidence>
<dbReference type="EMBL" id="MU251396">
    <property type="protein sequence ID" value="KAG9236970.1"/>
    <property type="molecule type" value="Genomic_DNA"/>
</dbReference>
<name>A0A9P8C827_9HELO</name>
<reference evidence="3" key="1">
    <citation type="journal article" date="2021" name="IMA Fungus">
        <title>Genomic characterization of three marine fungi, including Emericellopsis atlantica sp. nov. with signatures of a generalist lifestyle and marine biomass degradation.</title>
        <authorList>
            <person name="Hagestad O.C."/>
            <person name="Hou L."/>
            <person name="Andersen J.H."/>
            <person name="Hansen E.H."/>
            <person name="Altermark B."/>
            <person name="Li C."/>
            <person name="Kuhnert E."/>
            <person name="Cox R.J."/>
            <person name="Crous P.W."/>
            <person name="Spatafora J.W."/>
            <person name="Lail K."/>
            <person name="Amirebrahimi M."/>
            <person name="Lipzen A."/>
            <person name="Pangilinan J."/>
            <person name="Andreopoulos W."/>
            <person name="Hayes R.D."/>
            <person name="Ng V."/>
            <person name="Grigoriev I.V."/>
            <person name="Jackson S.A."/>
            <person name="Sutton T.D.S."/>
            <person name="Dobson A.D.W."/>
            <person name="Rama T."/>
        </authorList>
    </citation>
    <scope>NUCLEOTIDE SEQUENCE</scope>
    <source>
        <strain evidence="3">TRa018bII</strain>
    </source>
</reference>
<sequence>MAVILIDTLWSLERYLRFSSRLRESASTMLPIFSELYAFLIDLSNAIIWSSYLICLPLFLARLFFRRGTDFLLRGFKIFFFELYANYWLSEWATAQDYIKANRLYLAKQLEQQEHGNVRQSEVAGEPSIKSPSLYLINRDGGLEANEDASGASGHLAPEKKVSTSRGSKKARHRLRKRK</sequence>
<proteinExistence type="predicted"/>
<protein>
    <submittedName>
        <fullName evidence="3">Uncharacterized protein</fullName>
    </submittedName>
</protein>
<accession>A0A9P8C827</accession>
<evidence type="ECO:0000313" key="4">
    <source>
        <dbReference type="Proteomes" id="UP000824998"/>
    </source>
</evidence>
<comment type="caution">
    <text evidence="3">The sequence shown here is derived from an EMBL/GenBank/DDBJ whole genome shotgun (WGS) entry which is preliminary data.</text>
</comment>
<feature type="compositionally biased region" description="Basic residues" evidence="1">
    <location>
        <begin position="167"/>
        <end position="179"/>
    </location>
</feature>
<organism evidence="3 4">
    <name type="scientific">Amylocarpus encephaloides</name>
    <dbReference type="NCBI Taxonomy" id="45428"/>
    <lineage>
        <taxon>Eukaryota</taxon>
        <taxon>Fungi</taxon>
        <taxon>Dikarya</taxon>
        <taxon>Ascomycota</taxon>
        <taxon>Pezizomycotina</taxon>
        <taxon>Leotiomycetes</taxon>
        <taxon>Helotiales</taxon>
        <taxon>Helotiales incertae sedis</taxon>
        <taxon>Amylocarpus</taxon>
    </lineage>
</organism>
<evidence type="ECO:0000256" key="2">
    <source>
        <dbReference type="SAM" id="Phobius"/>
    </source>
</evidence>
<keyword evidence="2" id="KW-0812">Transmembrane</keyword>
<gene>
    <name evidence="3" type="ORF">BJ875DRAFT_481806</name>
</gene>
<dbReference type="AlphaFoldDB" id="A0A9P8C827"/>
<keyword evidence="2" id="KW-1133">Transmembrane helix</keyword>
<feature type="transmembrane region" description="Helical" evidence="2">
    <location>
        <begin position="46"/>
        <end position="65"/>
    </location>
</feature>
<evidence type="ECO:0000313" key="3">
    <source>
        <dbReference type="EMBL" id="KAG9236970.1"/>
    </source>
</evidence>
<dbReference type="Proteomes" id="UP000824998">
    <property type="component" value="Unassembled WGS sequence"/>
</dbReference>